<dbReference type="InterPro" id="IPR036514">
    <property type="entry name" value="SGNH_hydro_sf"/>
</dbReference>
<dbReference type="STRING" id="1150600.ADIARSV_2186"/>
<feature type="domain" description="Sialate O-acetylesterase" evidence="3">
    <location>
        <begin position="268"/>
        <end position="369"/>
    </location>
</feature>
<dbReference type="EMBL" id="AQPN01000079">
    <property type="protein sequence ID" value="EOR94588.1"/>
    <property type="molecule type" value="Genomic_DNA"/>
</dbReference>
<dbReference type="GO" id="GO:0001681">
    <property type="term" value="F:sialate O-acetylesterase activity"/>
    <property type="evidence" value="ECO:0007669"/>
    <property type="project" value="InterPro"/>
</dbReference>
<dbReference type="InterPro" id="IPR039329">
    <property type="entry name" value="SIAE"/>
</dbReference>
<accession>R9GSC0</accession>
<sequence length="514" mass="57884">MVLQRQQKVPVWGTAQANAIVNVLFAGQSKSVKVNLDGNWRIDLDALRASAEPQMMTITSKWDNKMKEIKIKDVLVGEVWLCSGQSNMYRPFRMLMGEATDPAYEPAVAYLRNEAATANDPLFRQFKVGNSFSVLEEQTNGRGEWSKAIPVEVNEFSGTAYFFGKELRQKLNVPVAIISCNLGATRIEPWMPINAYEKNSSLKAYYDGEIAAYKENLSNWDEQKANTAYKQLLVEWEEKVKSAETKGEKAPDKPRKIESPARDKQVPGTLYNAMVHPLVPFAVKGAIWYQGESNTDNSANDYGLRLAALVEGWRAAWGQKQFFFFCSQLANYRSPNKEPVGDEDGWATISYQQSQILKLNNTGLAVLNDIGEASDIHPKNKMEVGKRLSLWALHQAYGQNIVYSGPLYKNAEVKGSKMVIHFDNAGSGLMVGKKQLLNPTVEVNEPLKRFQICGADQQWKWAEARIIDKNKVEVWHPRISQPIEVRYAWSSNPEGANLYNKEGLPASLFKTNNN</sequence>
<dbReference type="PANTHER" id="PTHR22901:SF0">
    <property type="entry name" value="SIALATE O-ACETYLESTERASE"/>
    <property type="match status" value="1"/>
</dbReference>
<name>R9GSC0_9SPHI</name>
<dbReference type="InterPro" id="IPR005181">
    <property type="entry name" value="SASA"/>
</dbReference>
<evidence type="ECO:0000313" key="5">
    <source>
        <dbReference type="Proteomes" id="UP000014174"/>
    </source>
</evidence>
<evidence type="ECO:0000313" key="4">
    <source>
        <dbReference type="EMBL" id="EOR94588.1"/>
    </source>
</evidence>
<organism evidence="4 5">
    <name type="scientific">Arcticibacter svalbardensis MN12-7</name>
    <dbReference type="NCBI Taxonomy" id="1150600"/>
    <lineage>
        <taxon>Bacteria</taxon>
        <taxon>Pseudomonadati</taxon>
        <taxon>Bacteroidota</taxon>
        <taxon>Sphingobacteriia</taxon>
        <taxon>Sphingobacteriales</taxon>
        <taxon>Sphingobacteriaceae</taxon>
        <taxon>Arcticibacter</taxon>
    </lineage>
</organism>
<protein>
    <submittedName>
        <fullName evidence="4">Sialic acid-specific 9-O-acetylesterase</fullName>
    </submittedName>
</protein>
<keyword evidence="5" id="KW-1185">Reference proteome</keyword>
<dbReference type="eggNOG" id="COG3250">
    <property type="taxonomic scope" value="Bacteria"/>
</dbReference>
<comment type="caution">
    <text evidence="4">The sequence shown here is derived from an EMBL/GenBank/DDBJ whole genome shotgun (WGS) entry which is preliminary data.</text>
</comment>
<dbReference type="Proteomes" id="UP000014174">
    <property type="component" value="Unassembled WGS sequence"/>
</dbReference>
<dbReference type="AlphaFoldDB" id="R9GSC0"/>
<evidence type="ECO:0000259" key="3">
    <source>
        <dbReference type="Pfam" id="PF03629"/>
    </source>
</evidence>
<proteinExistence type="predicted"/>
<dbReference type="InterPro" id="IPR013783">
    <property type="entry name" value="Ig-like_fold"/>
</dbReference>
<evidence type="ECO:0000256" key="1">
    <source>
        <dbReference type="ARBA" id="ARBA00022801"/>
    </source>
</evidence>
<reference evidence="4 5" key="1">
    <citation type="journal article" date="2013" name="Genome Announc.">
        <title>Draft Genome Sequence of Arcticibacter svalbardensis Strain MN12-7T, a Member of the Family Sphingobacteriaceae Isolated from an Arctic Soil Sample.</title>
        <authorList>
            <person name="Shivaji S."/>
            <person name="Ara S."/>
            <person name="Prasad S."/>
            <person name="Manasa B.P."/>
            <person name="Begum Z."/>
            <person name="Singh A."/>
            <person name="Kumar Pinnaka A."/>
        </authorList>
    </citation>
    <scope>NUCLEOTIDE SEQUENCE [LARGE SCALE GENOMIC DNA]</scope>
    <source>
        <strain evidence="4 5">MN12-7</strain>
    </source>
</reference>
<dbReference type="Gene3D" id="2.60.40.10">
    <property type="entry name" value="Immunoglobulins"/>
    <property type="match status" value="1"/>
</dbReference>
<feature type="region of interest" description="Disordered" evidence="2">
    <location>
        <begin position="243"/>
        <end position="262"/>
    </location>
</feature>
<keyword evidence="1" id="KW-0378">Hydrolase</keyword>
<evidence type="ECO:0000256" key="2">
    <source>
        <dbReference type="SAM" id="MobiDB-lite"/>
    </source>
</evidence>
<dbReference type="Pfam" id="PF03629">
    <property type="entry name" value="SASA"/>
    <property type="match status" value="1"/>
</dbReference>
<dbReference type="Gene3D" id="3.40.50.1110">
    <property type="entry name" value="SGNH hydrolase"/>
    <property type="match status" value="1"/>
</dbReference>
<gene>
    <name evidence="4" type="ORF">ADIARSV_2186</name>
</gene>
<dbReference type="PANTHER" id="PTHR22901">
    <property type="entry name" value="SIALATE O-ACETYLESTERASE"/>
    <property type="match status" value="1"/>
</dbReference>
<dbReference type="SUPFAM" id="SSF52266">
    <property type="entry name" value="SGNH hydrolase"/>
    <property type="match status" value="1"/>
</dbReference>
<dbReference type="PATRIC" id="fig|1150600.3.peg.2160"/>
<dbReference type="GO" id="GO:0005975">
    <property type="term" value="P:carbohydrate metabolic process"/>
    <property type="evidence" value="ECO:0007669"/>
    <property type="project" value="TreeGrafter"/>
</dbReference>